<accession>A0A9W6X568</accession>
<proteinExistence type="predicted"/>
<name>A0A9W6X568_9STRA</name>
<evidence type="ECO:0000313" key="2">
    <source>
        <dbReference type="Proteomes" id="UP001165083"/>
    </source>
</evidence>
<sequence>MVQVGLTVLKVATEAISYSIASSAVNLLLDLGKRCGLRCAALKDVGSYVWVTQAEFEKLGDRLIPCDASVIPAHLVPSPSPASSISLCITEAKAVIPNKRNGGWRKVYCEWKLIQKTSKKAIHRSHQTEAVPFTGGKALWTEKATLLENISTIEMLRECTVEIRMRQARTFTRCFRYNVS</sequence>
<dbReference type="AlphaFoldDB" id="A0A9W6X568"/>
<dbReference type="EMBL" id="BSXW01000886">
    <property type="protein sequence ID" value="GMF31176.1"/>
    <property type="molecule type" value="Genomic_DNA"/>
</dbReference>
<organism evidence="1 2">
    <name type="scientific">Phytophthora lilii</name>
    <dbReference type="NCBI Taxonomy" id="2077276"/>
    <lineage>
        <taxon>Eukaryota</taxon>
        <taxon>Sar</taxon>
        <taxon>Stramenopiles</taxon>
        <taxon>Oomycota</taxon>
        <taxon>Peronosporomycetes</taxon>
        <taxon>Peronosporales</taxon>
        <taxon>Peronosporaceae</taxon>
        <taxon>Phytophthora</taxon>
    </lineage>
</organism>
<comment type="caution">
    <text evidence="1">The sequence shown here is derived from an EMBL/GenBank/DDBJ whole genome shotgun (WGS) entry which is preliminary data.</text>
</comment>
<keyword evidence="2" id="KW-1185">Reference proteome</keyword>
<protein>
    <submittedName>
        <fullName evidence="1">Unnamed protein product</fullName>
    </submittedName>
</protein>
<gene>
    <name evidence="1" type="ORF">Plil01_001333000</name>
</gene>
<evidence type="ECO:0000313" key="1">
    <source>
        <dbReference type="EMBL" id="GMF31176.1"/>
    </source>
</evidence>
<reference evidence="1" key="1">
    <citation type="submission" date="2023-04" db="EMBL/GenBank/DDBJ databases">
        <title>Phytophthora lilii NBRC 32176.</title>
        <authorList>
            <person name="Ichikawa N."/>
            <person name="Sato H."/>
            <person name="Tonouchi N."/>
        </authorList>
    </citation>
    <scope>NUCLEOTIDE SEQUENCE</scope>
    <source>
        <strain evidence="1">NBRC 32176</strain>
    </source>
</reference>
<dbReference type="Proteomes" id="UP001165083">
    <property type="component" value="Unassembled WGS sequence"/>
</dbReference>